<feature type="region of interest" description="Disordered" evidence="1">
    <location>
        <begin position="198"/>
        <end position="218"/>
    </location>
</feature>
<dbReference type="EMBL" id="JAKKPZ010000002">
    <property type="protein sequence ID" value="KAI1725893.1"/>
    <property type="molecule type" value="Genomic_DNA"/>
</dbReference>
<keyword evidence="2" id="KW-0812">Transmembrane</keyword>
<reference evidence="3" key="1">
    <citation type="submission" date="2022-01" db="EMBL/GenBank/DDBJ databases">
        <title>Genome Sequence Resource for Two Populations of Ditylenchus destructor, the Migratory Endoparasitic Phytonematode.</title>
        <authorList>
            <person name="Zhang H."/>
            <person name="Lin R."/>
            <person name="Xie B."/>
        </authorList>
    </citation>
    <scope>NUCLEOTIDE SEQUENCE</scope>
    <source>
        <strain evidence="3">BazhouSP</strain>
    </source>
</reference>
<sequence length="1325" mass="144875">MAPEGICRDLAFLATSREPSEVSNESSWRVKTNGTRIFEPHAPIFSGLTPIIPIDVGTIPSQPSCPPPKEEAPFGGLSWPMGPARPFKPVTPILTTTPRSPFLEESTSGDVGTFAPTPTLLSASSIANHTIEMVWIPEHPNATISSEINHDISTTTRPTTTKPEIWVREHPGLGNVTVSPIAGEDQTISEITVLTETTTAGQTESMNGTTPSISTDSTASIPQTIQLTNETTPTNVTMISLEAASTPELPNASQKTQYPMVAWPAGIDLADYNKSANTATKMAGLNCTEQNKQIARDLVPAPICNCPAGHMSDVSGKCVRTDVATFRARLAKFCGLRSYEAETEELQGSLIVAKLSAIYRQPFCVRQSDDVIIINTICSNCSMDDLAGKYISATNSVLPEIDVKMSELERAGCYEFDINDCDEKAECIPQGMHYRCHCLPGTNDTDGTGTHCEGVVISHVCTQIFGVCILVWVMLLLLICFLIPILTYFWIKYCKGGEFIHRVEEIKDRVLGKSESQRELDIEVTASSPTSPIFPAAPAPKKRETFHAPTFGPGLPAPSGLATLSVPTMVPLKPKIPEPSTTPKDYYIVENEEEGEEVESEEGSISSSEYAAPLAKLSDTITTVPVEVHDERPPSVQSRAGTPTIWETYQILGAQYSRFSSGKRRKSSSHSLDSLIRRHEKEQFRKYGSYIPQKPTDERSTSIREEESIVSTEYPASSVISATSKALLSRQATTTLPVGGEVSPPSVSHVQISERLDDESGELRPQESFSKQILTVAAQKVEEQYEQLELSGQPIDVDRADQMAPPITSAIIMITSQRDSEDPAFGDIDLDPIDIIGTSTTAAATAGIQMGLAGTSQKFPMRQIASQSSVTHQRLADTVQPIMSSVIHPVMGRSISDSAAPEEAETVPLRIEQRKGLKERKNGKTKPKQGLTDVVFVTGGRPAESRSKEHKSPWQRPDASPYRVAEGLPPLESINSSQRSSIRSRESPSSIVSIRSQTPSSRREQRSLRKLTESTSNLPPIPPGKSAVHPTGIRSLGGSWKQLSNITEEDKVAERATEDLDKLPVSLSLPATGRHKKKKIGEISGQSFEGRKSVVSEAESLGRRAKAALRKVTQASISSTGSAASLQYSTEGGEPDYVAGDIDLDLPGPYIQPASSAEELRRKIQSRKTAEQRHVSSPATDRSQSIEERVHSACITDREPWDASPARENDIKRIPIDWNISGLSKSSGSLTSLTGLPISQTRRTKSSGDMIPGTSRKLRQVTFDEYSIEFKESKKSRSLSNFYTRNQNQSWLAVEDKPWIKNEQKSWFEKLKKSMDSNKDWLNYD</sequence>
<evidence type="ECO:0000313" key="3">
    <source>
        <dbReference type="EMBL" id="KAI1725893.1"/>
    </source>
</evidence>
<feature type="compositionally biased region" description="Basic and acidic residues" evidence="1">
    <location>
        <begin position="1001"/>
        <end position="1012"/>
    </location>
</feature>
<evidence type="ECO:0000256" key="1">
    <source>
        <dbReference type="SAM" id="MobiDB-lite"/>
    </source>
</evidence>
<comment type="caution">
    <text evidence="3">The sequence shown here is derived from an EMBL/GenBank/DDBJ whole genome shotgun (WGS) entry which is preliminary data.</text>
</comment>
<feature type="compositionally biased region" description="Basic and acidic residues" evidence="1">
    <location>
        <begin position="943"/>
        <end position="952"/>
    </location>
</feature>
<keyword evidence="2" id="KW-1133">Transmembrane helix</keyword>
<evidence type="ECO:0000313" key="4">
    <source>
        <dbReference type="Proteomes" id="UP001201812"/>
    </source>
</evidence>
<feature type="region of interest" description="Disordered" evidence="1">
    <location>
        <begin position="914"/>
        <end position="1034"/>
    </location>
</feature>
<feature type="compositionally biased region" description="Basic and acidic residues" evidence="1">
    <location>
        <begin position="695"/>
        <end position="707"/>
    </location>
</feature>
<dbReference type="Proteomes" id="UP001201812">
    <property type="component" value="Unassembled WGS sequence"/>
</dbReference>
<feature type="compositionally biased region" description="Basic and acidic residues" evidence="1">
    <location>
        <begin position="1158"/>
        <end position="1174"/>
    </location>
</feature>
<feature type="transmembrane region" description="Helical" evidence="2">
    <location>
        <begin position="464"/>
        <end position="491"/>
    </location>
</feature>
<accession>A0AAD4NF38</accession>
<feature type="compositionally biased region" description="Low complexity" evidence="1">
    <location>
        <begin position="973"/>
        <end position="996"/>
    </location>
</feature>
<gene>
    <name evidence="3" type="ORF">DdX_02579</name>
</gene>
<proteinExistence type="predicted"/>
<keyword evidence="4" id="KW-1185">Reference proteome</keyword>
<evidence type="ECO:0000256" key="2">
    <source>
        <dbReference type="SAM" id="Phobius"/>
    </source>
</evidence>
<keyword evidence="2" id="KW-0472">Membrane</keyword>
<feature type="region of interest" description="Disordered" evidence="1">
    <location>
        <begin position="1150"/>
        <end position="1189"/>
    </location>
</feature>
<organism evidence="3 4">
    <name type="scientific">Ditylenchus destructor</name>
    <dbReference type="NCBI Taxonomy" id="166010"/>
    <lineage>
        <taxon>Eukaryota</taxon>
        <taxon>Metazoa</taxon>
        <taxon>Ecdysozoa</taxon>
        <taxon>Nematoda</taxon>
        <taxon>Chromadorea</taxon>
        <taxon>Rhabditida</taxon>
        <taxon>Tylenchina</taxon>
        <taxon>Tylenchomorpha</taxon>
        <taxon>Sphaerularioidea</taxon>
        <taxon>Anguinidae</taxon>
        <taxon>Anguininae</taxon>
        <taxon>Ditylenchus</taxon>
    </lineage>
</organism>
<feature type="region of interest" description="Disordered" evidence="1">
    <location>
        <begin position="690"/>
        <end position="709"/>
    </location>
</feature>
<protein>
    <submittedName>
        <fullName evidence="3">Uncharacterized protein</fullName>
    </submittedName>
</protein>
<name>A0AAD4NF38_9BILA</name>